<dbReference type="InterPro" id="IPR005149">
    <property type="entry name" value="Tscrpt_reg_PadR_N"/>
</dbReference>
<evidence type="ECO:0000313" key="2">
    <source>
        <dbReference type="EMBL" id="HHP05468.1"/>
    </source>
</evidence>
<comment type="caution">
    <text evidence="2">The sequence shown here is derived from an EMBL/GenBank/DDBJ whole genome shotgun (WGS) entry which is preliminary data.</text>
</comment>
<name>A0A7J3X8F0_THEPE</name>
<reference evidence="2" key="1">
    <citation type="journal article" date="2020" name="mSystems">
        <title>Genome- and Community-Level Interaction Insights into Carbon Utilization and Element Cycling Functions of Hydrothermarchaeota in Hydrothermal Sediment.</title>
        <authorList>
            <person name="Zhou Z."/>
            <person name="Liu Y."/>
            <person name="Xu W."/>
            <person name="Pan J."/>
            <person name="Luo Z.H."/>
            <person name="Li M."/>
        </authorList>
    </citation>
    <scope>NUCLEOTIDE SEQUENCE [LARGE SCALE GENOMIC DNA]</scope>
    <source>
        <strain evidence="2">SpSt-1125</strain>
    </source>
</reference>
<gene>
    <name evidence="2" type="ORF">ENM88_06980</name>
</gene>
<dbReference type="EMBL" id="DRZM01000203">
    <property type="protein sequence ID" value="HHP05468.1"/>
    <property type="molecule type" value="Genomic_DNA"/>
</dbReference>
<proteinExistence type="predicted"/>
<dbReference type="Pfam" id="PF03551">
    <property type="entry name" value="PadR"/>
    <property type="match status" value="1"/>
</dbReference>
<dbReference type="InterPro" id="IPR036388">
    <property type="entry name" value="WH-like_DNA-bd_sf"/>
</dbReference>
<dbReference type="PANTHER" id="PTHR43252:SF7">
    <property type="entry name" value="TRANSCRIPTIONAL REGULATOR YQJI"/>
    <property type="match status" value="1"/>
</dbReference>
<sequence>MLDISGEYRIEVFGPRGRIKRGLKLLILHLLRDGQLHVYGLIKSVEKITGLRPSPGAIYPALKTLEKAGLVEAQEVERGGRKVRFFRLTEGGARYLEEHREELEEALKAASCWRNFRELGGERLFRVVREVLESFPRLSEKQREEVRKAIAEFELRVLSILHGGERVS</sequence>
<dbReference type="InterPro" id="IPR036390">
    <property type="entry name" value="WH_DNA-bd_sf"/>
</dbReference>
<feature type="domain" description="Transcription regulator PadR N-terminal" evidence="1">
    <location>
        <begin position="27"/>
        <end position="98"/>
    </location>
</feature>
<dbReference type="AlphaFoldDB" id="A0A7J3X8F0"/>
<evidence type="ECO:0000259" key="1">
    <source>
        <dbReference type="Pfam" id="PF03551"/>
    </source>
</evidence>
<dbReference type="PANTHER" id="PTHR43252">
    <property type="entry name" value="TRANSCRIPTIONAL REGULATOR YQJI"/>
    <property type="match status" value="1"/>
</dbReference>
<accession>A0A7J3X8F0</accession>
<organism evidence="2">
    <name type="scientific">Thermofilum pendens</name>
    <dbReference type="NCBI Taxonomy" id="2269"/>
    <lineage>
        <taxon>Archaea</taxon>
        <taxon>Thermoproteota</taxon>
        <taxon>Thermoprotei</taxon>
        <taxon>Thermofilales</taxon>
        <taxon>Thermofilaceae</taxon>
        <taxon>Thermofilum</taxon>
    </lineage>
</organism>
<dbReference type="Gene3D" id="1.10.10.10">
    <property type="entry name" value="Winged helix-like DNA-binding domain superfamily/Winged helix DNA-binding domain"/>
    <property type="match status" value="1"/>
</dbReference>
<dbReference type="SUPFAM" id="SSF46785">
    <property type="entry name" value="Winged helix' DNA-binding domain"/>
    <property type="match status" value="1"/>
</dbReference>
<protein>
    <submittedName>
        <fullName evidence="2">PadR family transcriptional regulator</fullName>
    </submittedName>
</protein>